<sequence>MPQQPEVPHPPPEYETLQQSPPGAPPAFVQASNANMSSKAGDEVPPGAHSGDARTGLGSPPSGAASVAQDMPNEAPGQAPPGAPGEEFSAPGALL</sequence>
<feature type="region of interest" description="Disordered" evidence="1">
    <location>
        <begin position="1"/>
        <end position="95"/>
    </location>
</feature>
<feature type="compositionally biased region" description="Pro residues" evidence="1">
    <location>
        <begin position="1"/>
        <end position="13"/>
    </location>
</feature>
<gene>
    <name evidence="2" type="ORF">WJX81_001319</name>
</gene>
<protein>
    <submittedName>
        <fullName evidence="2">Uncharacterized protein</fullName>
    </submittedName>
</protein>
<proteinExistence type="predicted"/>
<evidence type="ECO:0000256" key="1">
    <source>
        <dbReference type="SAM" id="MobiDB-lite"/>
    </source>
</evidence>
<dbReference type="AlphaFoldDB" id="A0AAW1RER1"/>
<comment type="caution">
    <text evidence="2">The sequence shown here is derived from an EMBL/GenBank/DDBJ whole genome shotgun (WGS) entry which is preliminary data.</text>
</comment>
<dbReference type="EMBL" id="JALJOU010000043">
    <property type="protein sequence ID" value="KAK9831935.1"/>
    <property type="molecule type" value="Genomic_DNA"/>
</dbReference>
<organism evidence="2 3">
    <name type="scientific">Elliptochloris bilobata</name>
    <dbReference type="NCBI Taxonomy" id="381761"/>
    <lineage>
        <taxon>Eukaryota</taxon>
        <taxon>Viridiplantae</taxon>
        <taxon>Chlorophyta</taxon>
        <taxon>core chlorophytes</taxon>
        <taxon>Trebouxiophyceae</taxon>
        <taxon>Trebouxiophyceae incertae sedis</taxon>
        <taxon>Elliptochloris clade</taxon>
        <taxon>Elliptochloris</taxon>
    </lineage>
</organism>
<name>A0AAW1RER1_9CHLO</name>
<keyword evidence="3" id="KW-1185">Reference proteome</keyword>
<evidence type="ECO:0000313" key="2">
    <source>
        <dbReference type="EMBL" id="KAK9831935.1"/>
    </source>
</evidence>
<evidence type="ECO:0000313" key="3">
    <source>
        <dbReference type="Proteomes" id="UP001445335"/>
    </source>
</evidence>
<reference evidence="2 3" key="1">
    <citation type="journal article" date="2024" name="Nat. Commun.">
        <title>Phylogenomics reveals the evolutionary origins of lichenization in chlorophyte algae.</title>
        <authorList>
            <person name="Puginier C."/>
            <person name="Libourel C."/>
            <person name="Otte J."/>
            <person name="Skaloud P."/>
            <person name="Haon M."/>
            <person name="Grisel S."/>
            <person name="Petersen M."/>
            <person name="Berrin J.G."/>
            <person name="Delaux P.M."/>
            <person name="Dal Grande F."/>
            <person name="Keller J."/>
        </authorList>
    </citation>
    <scope>NUCLEOTIDE SEQUENCE [LARGE SCALE GENOMIC DNA]</scope>
    <source>
        <strain evidence="2 3">SAG 245.80</strain>
    </source>
</reference>
<accession>A0AAW1RER1</accession>
<dbReference type="Proteomes" id="UP001445335">
    <property type="component" value="Unassembled WGS sequence"/>
</dbReference>